<dbReference type="InterPro" id="IPR014811">
    <property type="entry name" value="ArgoL1"/>
</dbReference>
<feature type="compositionally biased region" description="Gly residues" evidence="3">
    <location>
        <begin position="48"/>
        <end position="59"/>
    </location>
</feature>
<dbReference type="PROSITE" id="PS50822">
    <property type="entry name" value="PIWI"/>
    <property type="match status" value="1"/>
</dbReference>
<dbReference type="PANTHER" id="PTHR22891">
    <property type="entry name" value="EUKARYOTIC TRANSLATION INITIATION FACTOR 2C"/>
    <property type="match status" value="1"/>
</dbReference>
<dbReference type="FunFam" id="2.170.260.10:FF:000008">
    <property type="entry name" value="Protein argonaute 7"/>
    <property type="match status" value="1"/>
</dbReference>
<dbReference type="Pfam" id="PF08699">
    <property type="entry name" value="ArgoL1"/>
    <property type="match status" value="1"/>
</dbReference>
<dbReference type="PROSITE" id="PS50821">
    <property type="entry name" value="PAZ"/>
    <property type="match status" value="1"/>
</dbReference>
<dbReference type="Pfam" id="PF02171">
    <property type="entry name" value="Piwi"/>
    <property type="match status" value="1"/>
</dbReference>
<dbReference type="Gene3D" id="3.40.50.2300">
    <property type="match status" value="1"/>
</dbReference>
<dbReference type="GO" id="GO:0031047">
    <property type="term" value="P:regulatory ncRNA-mediated gene silencing"/>
    <property type="evidence" value="ECO:0007669"/>
    <property type="project" value="UniProtKB-KW"/>
</dbReference>
<evidence type="ECO:0000313" key="7">
    <source>
        <dbReference type="Proteomes" id="UP000230069"/>
    </source>
</evidence>
<dbReference type="InterPro" id="IPR012337">
    <property type="entry name" value="RNaseH-like_sf"/>
</dbReference>
<dbReference type="Pfam" id="PF16486">
    <property type="entry name" value="ArgoN"/>
    <property type="match status" value="1"/>
</dbReference>
<dbReference type="GO" id="GO:0003723">
    <property type="term" value="F:RNA binding"/>
    <property type="evidence" value="ECO:0007669"/>
    <property type="project" value="InterPro"/>
</dbReference>
<dbReference type="FunCoup" id="A0A2G5D2U4">
    <property type="interactions" value="224"/>
</dbReference>
<dbReference type="InParanoid" id="A0A2G5D2U4"/>
<dbReference type="Pfam" id="PF02170">
    <property type="entry name" value="PAZ"/>
    <property type="match status" value="1"/>
</dbReference>
<feature type="compositionally biased region" description="Low complexity" evidence="3">
    <location>
        <begin position="939"/>
        <end position="965"/>
    </location>
</feature>
<dbReference type="InterPro" id="IPR032474">
    <property type="entry name" value="Argonaute_N"/>
</dbReference>
<dbReference type="InterPro" id="IPR003100">
    <property type="entry name" value="PAZ_dom"/>
</dbReference>
<feature type="region of interest" description="Disordered" evidence="3">
    <location>
        <begin position="1"/>
        <end position="70"/>
    </location>
</feature>
<evidence type="ECO:0000256" key="2">
    <source>
        <dbReference type="ARBA" id="ARBA00023158"/>
    </source>
</evidence>
<dbReference type="Proteomes" id="UP000230069">
    <property type="component" value="Unassembled WGS sequence"/>
</dbReference>
<dbReference type="CDD" id="cd04657">
    <property type="entry name" value="Piwi_ago-like"/>
    <property type="match status" value="1"/>
</dbReference>
<dbReference type="OrthoDB" id="10252740at2759"/>
<feature type="domain" description="PAZ" evidence="4">
    <location>
        <begin position="333"/>
        <end position="451"/>
    </location>
</feature>
<accession>A0A2G5D2U4</accession>
<organism evidence="6 7">
    <name type="scientific">Aquilegia coerulea</name>
    <name type="common">Rocky mountain columbine</name>
    <dbReference type="NCBI Taxonomy" id="218851"/>
    <lineage>
        <taxon>Eukaryota</taxon>
        <taxon>Viridiplantae</taxon>
        <taxon>Streptophyta</taxon>
        <taxon>Embryophyta</taxon>
        <taxon>Tracheophyta</taxon>
        <taxon>Spermatophyta</taxon>
        <taxon>Magnoliopsida</taxon>
        <taxon>Ranunculales</taxon>
        <taxon>Ranunculaceae</taxon>
        <taxon>Thalictroideae</taxon>
        <taxon>Aquilegia</taxon>
    </lineage>
</organism>
<proteinExistence type="inferred from homology"/>
<evidence type="ECO:0000313" key="6">
    <source>
        <dbReference type="EMBL" id="PIA37831.1"/>
    </source>
</evidence>
<dbReference type="AlphaFoldDB" id="A0A2G5D2U4"/>
<evidence type="ECO:0008006" key="8">
    <source>
        <dbReference type="Google" id="ProtNLM"/>
    </source>
</evidence>
<reference evidence="6 7" key="1">
    <citation type="submission" date="2017-09" db="EMBL/GenBank/DDBJ databases">
        <title>WGS assembly of Aquilegia coerulea Goldsmith.</title>
        <authorList>
            <person name="Hodges S."/>
            <person name="Kramer E."/>
            <person name="Nordborg M."/>
            <person name="Tomkins J."/>
            <person name="Borevitz J."/>
            <person name="Derieg N."/>
            <person name="Yan J."/>
            <person name="Mihaltcheva S."/>
            <person name="Hayes R.D."/>
            <person name="Rokhsar D."/>
        </authorList>
    </citation>
    <scope>NUCLEOTIDE SEQUENCE [LARGE SCALE GENOMIC DNA]</scope>
    <source>
        <strain evidence="7">cv. Goldsmith</strain>
    </source>
</reference>
<comment type="similarity">
    <text evidence="1">Belongs to the argonaute family. Ago subfamily.</text>
</comment>
<feature type="region of interest" description="Disordered" evidence="3">
    <location>
        <begin position="939"/>
        <end position="966"/>
    </location>
</feature>
<dbReference type="SMART" id="SM00950">
    <property type="entry name" value="Piwi"/>
    <property type="match status" value="1"/>
</dbReference>
<evidence type="ECO:0000256" key="1">
    <source>
        <dbReference type="ARBA" id="ARBA00008201"/>
    </source>
</evidence>
<dbReference type="SUPFAM" id="SSF53098">
    <property type="entry name" value="Ribonuclease H-like"/>
    <property type="match status" value="1"/>
</dbReference>
<dbReference type="SMART" id="SM00949">
    <property type="entry name" value="PAZ"/>
    <property type="match status" value="1"/>
</dbReference>
<dbReference type="SUPFAM" id="SSF101690">
    <property type="entry name" value="PAZ domain"/>
    <property type="match status" value="1"/>
</dbReference>
<evidence type="ECO:0000259" key="5">
    <source>
        <dbReference type="PROSITE" id="PS50822"/>
    </source>
</evidence>
<evidence type="ECO:0000259" key="4">
    <source>
        <dbReference type="PROSITE" id="PS50821"/>
    </source>
</evidence>
<keyword evidence="2" id="KW-0943">RNA-mediated gene silencing</keyword>
<dbReference type="Gene3D" id="2.170.260.10">
    <property type="entry name" value="paz domain"/>
    <property type="match status" value="1"/>
</dbReference>
<dbReference type="InterPro" id="IPR036397">
    <property type="entry name" value="RNaseH_sf"/>
</dbReference>
<name>A0A2G5D2U4_AQUCA</name>
<keyword evidence="7" id="KW-1185">Reference proteome</keyword>
<sequence length="985" mass="110783">MENHARGRNNNQNQRGRGKGKGKGKWRANADQGQFEGEGRLNINAQSGGSGGGGGGGDEGSSSRDSGELSCGKELTTLPFIQFGSLQLHATDPPTPELQPMEISHTMPMSSHPESCKLLPVKRPDNGGNSATQNLPLFVNHFYVSFNPSRTILQYDVNIKLEMQPKNGRNIEISKPEMRIIRDKLFSDNPRQFPLSVTAYDGEKSIFSAVELPEGRFKVNVSKGEGLRDHSYEFTIKLVKMLELRKLEAYLTGSLQSVPREILQGMDLVMKENATRHCMQIGPCIHAREHNNDVDLGGGIIASKGFQHTLKPTSQGLVLCVDYSVLPIRKQIPVLQYIEEHLNINFTARSILGGWERRSIENALNGLKVTVTHRKTTQQYRIGGLTRQTTKDIRFVLEDCADSSRSTGVGLLEYFRDKYKKEIKYKYLPCLDFSKNKKINYVPMEFCELVEGQRYPKEKLERNAAQTLKSECLAEPKKRMQVICDIVKERDGPCGGDTAENFEISVKTEMTEVVGRVITPPDLKLGDANGRSARFTPNNKYECQWSLANRSVLEGKQVERWAVLNLTSFDRFPLNADRFIQQLMARCKRLGVHMDWPLFCEASNMDVLSNTITLRDLLKSINQRARSRLQILICVMTKRDPGYKNLKRISETEIGIMTQCCLVNHANTGKEIYLGNLALKINAKLGGSNVELFDRLPHFERDRHVMFIGADVNHPGSWNTSSPSIAAVVATINWPAANRYAARIRPQCHRKEKIENFGEICLELINIYSRLNKVRPQKIVIFRDGVGDNQFDMVLNEELTDLKKTINSDGYNPTITLVVAQKRHQTRLFPQDESDVRGNGNVFPGTVVDTKVVHPHDFDFYICTHYGSLGTSKPTHYTVLYDDHGFTSDEMQRLIYNICYTFARCTKPVSLVPPVYYADLAAYRGRLYHDALMDSSPASTVSSPSSSTLSPSSSSSAPSSLSSSSGYNGRNFKLHNDLENQMFFC</sequence>
<dbReference type="EMBL" id="KZ305047">
    <property type="protein sequence ID" value="PIA37831.1"/>
    <property type="molecule type" value="Genomic_DNA"/>
</dbReference>
<dbReference type="InterPro" id="IPR036085">
    <property type="entry name" value="PAZ_dom_sf"/>
</dbReference>
<evidence type="ECO:0000256" key="3">
    <source>
        <dbReference type="SAM" id="MobiDB-lite"/>
    </source>
</evidence>
<dbReference type="STRING" id="218851.A0A2G5D2U4"/>
<dbReference type="InterPro" id="IPR045246">
    <property type="entry name" value="Piwi_ago-like"/>
</dbReference>
<feature type="compositionally biased region" description="Basic residues" evidence="3">
    <location>
        <begin position="16"/>
        <end position="26"/>
    </location>
</feature>
<dbReference type="InterPro" id="IPR003165">
    <property type="entry name" value="Piwi"/>
</dbReference>
<protein>
    <recommendedName>
        <fullName evidence="8">Piwi domain-containing protein</fullName>
    </recommendedName>
</protein>
<dbReference type="Gene3D" id="3.30.420.10">
    <property type="entry name" value="Ribonuclease H-like superfamily/Ribonuclease H"/>
    <property type="match status" value="1"/>
</dbReference>
<dbReference type="CDD" id="cd02846">
    <property type="entry name" value="PAZ_argonaute_like"/>
    <property type="match status" value="1"/>
</dbReference>
<dbReference type="SMART" id="SM01163">
    <property type="entry name" value="DUF1785"/>
    <property type="match status" value="1"/>
</dbReference>
<feature type="domain" description="Piwi" evidence="5">
    <location>
        <begin position="631"/>
        <end position="930"/>
    </location>
</feature>
<gene>
    <name evidence="6" type="ORF">AQUCO_03000400v1</name>
</gene>